<comment type="caution">
    <text evidence="1">The sequence shown here is derived from an EMBL/GenBank/DDBJ whole genome shotgun (WGS) entry which is preliminary data.</text>
</comment>
<sequence length="115" mass="12794">MGRGKGFASLRSVRGSVENRTMVGNNKAKENGQRITSMCSDKGSSVLQRTFIGKSKNYSVPSSNKYERAHNRNLMQPGFDLIEVDIFFPRDDLEVMGRGKGFTSLSSVRGSIERE</sequence>
<organism evidence="1 2">
    <name type="scientific">Solanum commersonii</name>
    <name type="common">Commerson's wild potato</name>
    <name type="synonym">Commerson's nightshade</name>
    <dbReference type="NCBI Taxonomy" id="4109"/>
    <lineage>
        <taxon>Eukaryota</taxon>
        <taxon>Viridiplantae</taxon>
        <taxon>Streptophyta</taxon>
        <taxon>Embryophyta</taxon>
        <taxon>Tracheophyta</taxon>
        <taxon>Spermatophyta</taxon>
        <taxon>Magnoliopsida</taxon>
        <taxon>eudicotyledons</taxon>
        <taxon>Gunneridae</taxon>
        <taxon>Pentapetalae</taxon>
        <taxon>asterids</taxon>
        <taxon>lamiids</taxon>
        <taxon>Solanales</taxon>
        <taxon>Solanaceae</taxon>
        <taxon>Solanoideae</taxon>
        <taxon>Solaneae</taxon>
        <taxon>Solanum</taxon>
    </lineage>
</organism>
<evidence type="ECO:0000313" key="1">
    <source>
        <dbReference type="EMBL" id="KAG5590322.1"/>
    </source>
</evidence>
<accession>A0A9J5XRA4</accession>
<dbReference type="Proteomes" id="UP000824120">
    <property type="component" value="Chromosome 8"/>
</dbReference>
<keyword evidence="2" id="KW-1185">Reference proteome</keyword>
<dbReference type="EMBL" id="JACXVP010000008">
    <property type="protein sequence ID" value="KAG5590322.1"/>
    <property type="molecule type" value="Genomic_DNA"/>
</dbReference>
<name>A0A9J5XRA4_SOLCO</name>
<gene>
    <name evidence="1" type="ORF">H5410_040836</name>
</gene>
<evidence type="ECO:0000313" key="2">
    <source>
        <dbReference type="Proteomes" id="UP000824120"/>
    </source>
</evidence>
<dbReference type="AlphaFoldDB" id="A0A9J5XRA4"/>
<protein>
    <submittedName>
        <fullName evidence="1">Uncharacterized protein</fullName>
    </submittedName>
</protein>
<proteinExistence type="predicted"/>
<reference evidence="1 2" key="1">
    <citation type="submission" date="2020-09" db="EMBL/GenBank/DDBJ databases">
        <title>De no assembly of potato wild relative species, Solanum commersonii.</title>
        <authorList>
            <person name="Cho K."/>
        </authorList>
    </citation>
    <scope>NUCLEOTIDE SEQUENCE [LARGE SCALE GENOMIC DNA]</scope>
    <source>
        <strain evidence="1">LZ3.2</strain>
        <tissue evidence="1">Leaf</tissue>
    </source>
</reference>